<evidence type="ECO:0000313" key="3">
    <source>
        <dbReference type="Proteomes" id="UP001320831"/>
    </source>
</evidence>
<dbReference type="EMBL" id="JAOCZP010000001">
    <property type="protein sequence ID" value="MCT7373905.1"/>
    <property type="molecule type" value="Genomic_DNA"/>
</dbReference>
<comment type="caution">
    <text evidence="2">The sequence shown here is derived from an EMBL/GenBank/DDBJ whole genome shotgun (WGS) entry which is preliminary data.</text>
</comment>
<gene>
    <name evidence="2" type="ORF">N5A92_02470</name>
</gene>
<dbReference type="PANTHER" id="PTHR42850">
    <property type="entry name" value="METALLOPHOSPHOESTERASE"/>
    <property type="match status" value="1"/>
</dbReference>
<evidence type="ECO:0000259" key="1">
    <source>
        <dbReference type="Pfam" id="PF00149"/>
    </source>
</evidence>
<name>A0ABT2LHE5_9HYPH</name>
<proteinExistence type="predicted"/>
<accession>A0ABT2LHE5</accession>
<evidence type="ECO:0000313" key="2">
    <source>
        <dbReference type="EMBL" id="MCT7373905.1"/>
    </source>
</evidence>
<dbReference type="SUPFAM" id="SSF56300">
    <property type="entry name" value="Metallo-dependent phosphatases"/>
    <property type="match status" value="1"/>
</dbReference>
<sequence length="247" mass="27374">MGEAGVHFEDAAAPEGVRLYAVGDIHGRHDLMSEMHRHIMAEIMQDQPSDWRIIYLGDYVDRGPATRQVLDFLSHAARTDPHIITLAGNHDIGLLDFLAQPSADGLFANNGGEATARSYGVDLDFYSREALLRGRAALQDAIPDEHLIFLRGLKLSATFGDFFFCHAGIMPGVPLEDQSPRDLMWIRGQFHSHTGLHPKLVVHGHTPAPAPEIMPNRVNLDTGAFYTGRLTAMVFEGRRKRLMEVTG</sequence>
<dbReference type="Proteomes" id="UP001320831">
    <property type="component" value="Unassembled WGS sequence"/>
</dbReference>
<dbReference type="InterPro" id="IPR029052">
    <property type="entry name" value="Metallo-depent_PP-like"/>
</dbReference>
<organism evidence="2 3">
    <name type="scientific">Chelativorans salis</name>
    <dbReference type="NCBI Taxonomy" id="2978478"/>
    <lineage>
        <taxon>Bacteria</taxon>
        <taxon>Pseudomonadati</taxon>
        <taxon>Pseudomonadota</taxon>
        <taxon>Alphaproteobacteria</taxon>
        <taxon>Hyphomicrobiales</taxon>
        <taxon>Phyllobacteriaceae</taxon>
        <taxon>Chelativorans</taxon>
    </lineage>
</organism>
<dbReference type="Gene3D" id="3.60.21.10">
    <property type="match status" value="1"/>
</dbReference>
<dbReference type="InterPro" id="IPR004843">
    <property type="entry name" value="Calcineurin-like_PHP"/>
</dbReference>
<reference evidence="2 3" key="1">
    <citation type="submission" date="2022-09" db="EMBL/GenBank/DDBJ databases">
        <title>Chelativorans salina sp. nov., a novel slightly halophilic bacterium isolated from a saline lake sediment enrichment.</title>
        <authorList>
            <person name="Gao L."/>
            <person name="Fang B.-Z."/>
            <person name="Li W.-J."/>
        </authorList>
    </citation>
    <scope>NUCLEOTIDE SEQUENCE [LARGE SCALE GENOMIC DNA]</scope>
    <source>
        <strain evidence="2 3">EGI FJ00035</strain>
    </source>
</reference>
<feature type="domain" description="Calcineurin-like phosphoesterase" evidence="1">
    <location>
        <begin position="18"/>
        <end position="209"/>
    </location>
</feature>
<dbReference type="PANTHER" id="PTHR42850:SF4">
    <property type="entry name" value="ZINC-DEPENDENT ENDOPOLYPHOSPHATASE"/>
    <property type="match status" value="1"/>
</dbReference>
<keyword evidence="3" id="KW-1185">Reference proteome</keyword>
<dbReference type="Pfam" id="PF00149">
    <property type="entry name" value="Metallophos"/>
    <property type="match status" value="1"/>
</dbReference>
<dbReference type="InterPro" id="IPR050126">
    <property type="entry name" value="Ap4A_hydrolase"/>
</dbReference>
<protein>
    <submittedName>
        <fullName evidence="2">Serine/threonine protein phosphatase</fullName>
    </submittedName>
</protein>
<dbReference type="CDD" id="cd00144">
    <property type="entry name" value="MPP_PPP_family"/>
    <property type="match status" value="1"/>
</dbReference>